<reference evidence="5" key="2">
    <citation type="submission" date="2018-05" db="EMBL/GenBank/DDBJ databases">
        <authorList>
            <person name="Ferrari B."/>
        </authorList>
    </citation>
    <scope>NUCLEOTIDE SEQUENCE</scope>
    <source>
        <strain evidence="5">RRmetagenome_bin12</strain>
    </source>
</reference>
<dbReference type="InterPro" id="IPR018247">
    <property type="entry name" value="EF_Hand_1_Ca_BS"/>
</dbReference>
<organism evidence="5 6">
    <name type="scientific">Candidatus Aeolococcus gillhamiae</name>
    <dbReference type="NCBI Taxonomy" id="3127015"/>
    <lineage>
        <taxon>Bacteria</taxon>
        <taxon>Bacillati</taxon>
        <taxon>Candidatus Dormiibacterota</taxon>
        <taxon>Candidatus Dormibacteria</taxon>
        <taxon>Candidatus Aeolococcales</taxon>
        <taxon>Candidatus Aeolococcaceae</taxon>
        <taxon>Candidatus Aeolococcus</taxon>
    </lineage>
</organism>
<evidence type="ECO:0000256" key="2">
    <source>
        <dbReference type="SAM" id="Phobius"/>
    </source>
</evidence>
<accession>A0A934JY62</accession>
<evidence type="ECO:0008006" key="8">
    <source>
        <dbReference type="Google" id="ProtNLM"/>
    </source>
</evidence>
<protein>
    <recommendedName>
        <fullName evidence="8">Peptidase S8/S53 domain-containing protein</fullName>
    </recommendedName>
</protein>
<dbReference type="InterPro" id="IPR036852">
    <property type="entry name" value="Peptidase_S8/S53_dom_sf"/>
</dbReference>
<dbReference type="GO" id="GO:0004252">
    <property type="term" value="F:serine-type endopeptidase activity"/>
    <property type="evidence" value="ECO:0007669"/>
    <property type="project" value="InterPro"/>
</dbReference>
<dbReference type="GO" id="GO:0006508">
    <property type="term" value="P:proteolysis"/>
    <property type="evidence" value="ECO:0007669"/>
    <property type="project" value="InterPro"/>
</dbReference>
<reference evidence="4 7" key="3">
    <citation type="submission" date="2020-10" db="EMBL/GenBank/DDBJ databases">
        <title>Ca. Dormibacterota MAGs.</title>
        <authorList>
            <person name="Montgomery K."/>
        </authorList>
    </citation>
    <scope>NUCLEOTIDE SEQUENCE [LARGE SCALE GENOMIC DNA]</scope>
    <source>
        <strain evidence="4">SC8812_S17_18</strain>
    </source>
</reference>
<dbReference type="RefSeq" id="WP_337314175.1">
    <property type="nucleotide sequence ID" value="NZ_JAEKNS010000155.1"/>
</dbReference>
<feature type="compositionally biased region" description="Polar residues" evidence="1">
    <location>
        <begin position="141"/>
        <end position="152"/>
    </location>
</feature>
<evidence type="ECO:0000256" key="3">
    <source>
        <dbReference type="SAM" id="SignalP"/>
    </source>
</evidence>
<sequence>MRRARILLATLVMLVPAVPLLGTAAVTVARAASCVGQPGGPYPNDPQYAPAENGVAGATWDTEDWYLYGCLPTSTAPLASDPDGASGMSVSNLWNRATNPQRGRNDVVVSYVEGGVNWRIPTSCELKDRAQLNTGELPYPENSSGQTKQTGNRYDLNNDGVVNVEDYVNDPRVLAAVTGQPKSPGPGPFLHHVCSTVGPGFSDITPEDLIVAFGHCHVSNGAIVQCPTGGRFDNDGNGYPNDINGWNFNRDNNDPQTEQSIYEHFDGESAQAIGEGNNNFANIGLCPLCRYVPIKAGDEAIDRPDRVAEAIVYAADIGVNVLDVTSASLGLNKSVQAAINYAYNKGTVVVFASNDFESADHTDGMYYAHVWPGNSVTGDHSTRNSSGCPAPPANPGSPLCAFVVTNNTYDSRSSLTSYGPHSLFSVPNPDGSTSTGTPTNAGVAALVVSEGKSAVDRGQISAPLSANEVQQVVRSTATPISAPCPPVEPCFTAPSGSLFNIQYGYGEPNVLAAAAAVDANHIPPVADIQSPSWYQWVDPTKQSSVSVTANVAAPRALGGTYSWQLQYGLGPQPNDTTGWTTIANGSGGGPATVSGSINLSAIPSSFWGGPYSVDLTTRSTIEQYDVSVRVRVFANSDTTHSYSMGEDRRAFHLRHDDTQLAGFPLNLGASGEASPTLADIEGSGKLDTIIPTSDGAVHAIRPDGTEAPGFPVHTGPPPGMDPSYANNYLSDPTWGQNLLPRPGDTIASALAVGDLNHTGALDVVGSTLDGKTYAWDGLGRLLPGFPVLNGTTSQFGLTVPPPDTPYSFQPENVSFPSPVLADLEGTKHLDIIQAAGDNHVYAWRPDGAAVPGWPVSTLLPPGTVPAGQQQTHDSKVIPTPAIASINGRTDVVVGLDDSILGTGPAGAGVQAFLLAFDGRGTNGGGSVSGNPALLPGYPVKIPGLIQGYGVAQDFVTQGVESPVVYDDLVRGPQAVVNANLFSQYRVDLTTATVSPTPFQLATLPALAPNSCPTPQSVPPTFSANCTLTPFTTSASLGKAVPNSVVPQAFQAGSSAPDVLLGITQTPGFGIRVDNGVGGWDPSTGVNLQPYNHYIQGLSFFGAPAIADVSGDGIPDVLQGADSSALMGFDSVTHQPAAGFPKWTGGWSLFTPATGDINGGGVTNVAEMTREGYLSVWSTAGNGCAGNSEAWHWHQDDRNTGHYGTDTRPPSAISDLAATTQNGQDKLTFTAVGDDWKCGTAASYQLFTSSQPITQDNVGSATPLTVTQAPNPSGTAEAITVPQSSGQGFFAIRAVDHAGNIGPLQVTNPLAASVAEFGPGAAIGLAAATAVVAAVLVPLRRRRARRQP</sequence>
<comment type="caution">
    <text evidence="5">The sequence shown here is derived from an EMBL/GenBank/DDBJ whole genome shotgun (WGS) entry which is preliminary data.</text>
</comment>
<evidence type="ECO:0000256" key="1">
    <source>
        <dbReference type="SAM" id="MobiDB-lite"/>
    </source>
</evidence>
<keyword evidence="3" id="KW-0732">Signal</keyword>
<name>A0A2W5YYB3_9BACT</name>
<feature type="signal peptide" evidence="3">
    <location>
        <begin position="1"/>
        <end position="24"/>
    </location>
</feature>
<proteinExistence type="predicted"/>
<feature type="chain" id="PRO_5016018926" description="Peptidase S8/S53 domain-containing protein" evidence="3">
    <location>
        <begin position="25"/>
        <end position="1347"/>
    </location>
</feature>
<dbReference type="SUPFAM" id="SSF69318">
    <property type="entry name" value="Integrin alpha N-terminal domain"/>
    <property type="match status" value="2"/>
</dbReference>
<dbReference type="InterPro" id="IPR028994">
    <property type="entry name" value="Integrin_alpha_N"/>
</dbReference>
<dbReference type="Proteomes" id="UP000606991">
    <property type="component" value="Unassembled WGS sequence"/>
</dbReference>
<dbReference type="SUPFAM" id="SSF52743">
    <property type="entry name" value="Subtilisin-like"/>
    <property type="match status" value="1"/>
</dbReference>
<dbReference type="Gene3D" id="3.40.50.200">
    <property type="entry name" value="Peptidase S8/S53 domain"/>
    <property type="match status" value="1"/>
</dbReference>
<dbReference type="EMBL" id="JAEKNS010000155">
    <property type="protein sequence ID" value="MBJ7596274.1"/>
    <property type="molecule type" value="Genomic_DNA"/>
</dbReference>
<feature type="transmembrane region" description="Helical" evidence="2">
    <location>
        <begin position="1316"/>
        <end position="1338"/>
    </location>
</feature>
<keyword evidence="2" id="KW-0812">Transmembrane</keyword>
<dbReference type="EMBL" id="QHBU01000278">
    <property type="protein sequence ID" value="PZR77912.1"/>
    <property type="molecule type" value="Genomic_DNA"/>
</dbReference>
<evidence type="ECO:0000313" key="5">
    <source>
        <dbReference type="EMBL" id="PZR77912.1"/>
    </source>
</evidence>
<keyword evidence="2" id="KW-0472">Membrane</keyword>
<keyword evidence="2" id="KW-1133">Transmembrane helix</keyword>
<feature type="region of interest" description="Disordered" evidence="1">
    <location>
        <begin position="135"/>
        <end position="158"/>
    </location>
</feature>
<evidence type="ECO:0000313" key="7">
    <source>
        <dbReference type="Proteomes" id="UP000606991"/>
    </source>
</evidence>
<accession>A0A2W5YYB3</accession>
<reference evidence="5 6" key="1">
    <citation type="journal article" date="2017" name="Nature">
        <title>Atmospheric trace gases support primary production in Antarctic desert surface soil.</title>
        <authorList>
            <person name="Ji M."/>
            <person name="Greening C."/>
            <person name="Vanwonterghem I."/>
            <person name="Carere C.R."/>
            <person name="Bay S.K."/>
            <person name="Steen J.A."/>
            <person name="Montgomery K."/>
            <person name="Lines T."/>
            <person name="Beardall J."/>
            <person name="van Dorst J."/>
            <person name="Snape I."/>
            <person name="Stott M.B."/>
            <person name="Hugenholtz P."/>
            <person name="Ferrari B.C."/>
        </authorList>
    </citation>
    <scope>NUCLEOTIDE SEQUENCE [LARGE SCALE GENOMIC DNA]</scope>
    <source>
        <strain evidence="5">RRmetagenome_bin12</strain>
    </source>
</reference>
<evidence type="ECO:0000313" key="6">
    <source>
        <dbReference type="Proteomes" id="UP000248724"/>
    </source>
</evidence>
<gene>
    <name evidence="5" type="ORF">DLM65_14505</name>
    <name evidence="4" type="ORF">JF886_15710</name>
</gene>
<evidence type="ECO:0000313" key="4">
    <source>
        <dbReference type="EMBL" id="MBJ7596274.1"/>
    </source>
</evidence>
<dbReference type="PROSITE" id="PS00018">
    <property type="entry name" value="EF_HAND_1"/>
    <property type="match status" value="1"/>
</dbReference>
<dbReference type="Proteomes" id="UP000248724">
    <property type="component" value="Unassembled WGS sequence"/>
</dbReference>